<organism evidence="2 3">
    <name type="scientific">Hericium alpestre</name>
    <dbReference type="NCBI Taxonomy" id="135208"/>
    <lineage>
        <taxon>Eukaryota</taxon>
        <taxon>Fungi</taxon>
        <taxon>Dikarya</taxon>
        <taxon>Basidiomycota</taxon>
        <taxon>Agaricomycotina</taxon>
        <taxon>Agaricomycetes</taxon>
        <taxon>Russulales</taxon>
        <taxon>Hericiaceae</taxon>
        <taxon>Hericium</taxon>
    </lineage>
</organism>
<evidence type="ECO:0000313" key="3">
    <source>
        <dbReference type="Proteomes" id="UP000298061"/>
    </source>
</evidence>
<protein>
    <submittedName>
        <fullName evidence="2">Uncharacterized protein</fullName>
    </submittedName>
</protein>
<keyword evidence="3" id="KW-1185">Reference proteome</keyword>
<accession>A0A4Y9ZJ16</accession>
<reference evidence="2 3" key="1">
    <citation type="submission" date="2019-02" db="EMBL/GenBank/DDBJ databases">
        <title>Genome sequencing of the rare red list fungi Hericium alpestre (H. flagellum).</title>
        <authorList>
            <person name="Buettner E."/>
            <person name="Kellner H."/>
        </authorList>
    </citation>
    <scope>NUCLEOTIDE SEQUENCE [LARGE SCALE GENOMIC DNA]</scope>
    <source>
        <strain evidence="2 3">DSM 108284</strain>
    </source>
</reference>
<dbReference type="EMBL" id="SFCI01001933">
    <property type="protein sequence ID" value="TFY74692.1"/>
    <property type="molecule type" value="Genomic_DNA"/>
</dbReference>
<name>A0A4Y9ZJ16_9AGAM</name>
<evidence type="ECO:0000313" key="2">
    <source>
        <dbReference type="EMBL" id="TFY74692.1"/>
    </source>
</evidence>
<feature type="region of interest" description="Disordered" evidence="1">
    <location>
        <begin position="1"/>
        <end position="116"/>
    </location>
</feature>
<feature type="compositionally biased region" description="Polar residues" evidence="1">
    <location>
        <begin position="206"/>
        <end position="220"/>
    </location>
</feature>
<feature type="compositionally biased region" description="Polar residues" evidence="1">
    <location>
        <begin position="62"/>
        <end position="77"/>
    </location>
</feature>
<feature type="region of interest" description="Disordered" evidence="1">
    <location>
        <begin position="163"/>
        <end position="293"/>
    </location>
</feature>
<sequence length="293" mass="31840">MPIKTCSKSKVKHAHPSTDEDSPQVPKKKPRMSKSGPPSALSNPPVNTHAASSATAPRRSTQKAPTKLPTSISNPPTATAPRGRQALKKKAGARKSQAQRQAEREAKEAAEQQAAEQIASFEEAAVAVDADAAKDAARPRSRGNTTKVLRVVIERPASYLRTTEKAACVEQDVRGDGEGEDDAAGNSPDDMVIDEEVLDARKDSENVSQELPEQSSTKSELSGDEDNPVQVPTWMESQIVVRREEEEESGGEEAEGGEKAKKEADKSKAEFKEHLRLRQEQTSRLEKDIEEIS</sequence>
<dbReference type="Proteomes" id="UP000298061">
    <property type="component" value="Unassembled WGS sequence"/>
</dbReference>
<comment type="caution">
    <text evidence="2">The sequence shown here is derived from an EMBL/GenBank/DDBJ whole genome shotgun (WGS) entry which is preliminary data.</text>
</comment>
<feature type="compositionally biased region" description="Acidic residues" evidence="1">
    <location>
        <begin position="245"/>
        <end position="255"/>
    </location>
</feature>
<feature type="compositionally biased region" description="Basic and acidic residues" evidence="1">
    <location>
        <begin position="101"/>
        <end position="110"/>
    </location>
</feature>
<gene>
    <name evidence="2" type="ORF">EWM64_g9320</name>
</gene>
<dbReference type="AlphaFoldDB" id="A0A4Y9ZJ16"/>
<proteinExistence type="predicted"/>
<evidence type="ECO:0000256" key="1">
    <source>
        <dbReference type="SAM" id="MobiDB-lite"/>
    </source>
</evidence>
<feature type="compositionally biased region" description="Low complexity" evidence="1">
    <location>
        <begin position="50"/>
        <end position="59"/>
    </location>
</feature>
<feature type="compositionally biased region" description="Basic and acidic residues" evidence="1">
    <location>
        <begin position="256"/>
        <end position="287"/>
    </location>
</feature>